<name>A0A932HYS2_UNCTE</name>
<reference evidence="6" key="1">
    <citation type="submission" date="2020-07" db="EMBL/GenBank/DDBJ databases">
        <title>Huge and variable diversity of episymbiotic CPR bacteria and DPANN archaea in groundwater ecosystems.</title>
        <authorList>
            <person name="He C.Y."/>
            <person name="Keren R."/>
            <person name="Whittaker M."/>
            <person name="Farag I.F."/>
            <person name="Doudna J."/>
            <person name="Cate J.H.D."/>
            <person name="Banfield J.F."/>
        </authorList>
    </citation>
    <scope>NUCLEOTIDE SEQUENCE</scope>
    <source>
        <strain evidence="6">NC_groundwater_763_Ag_S-0.2um_68_21</strain>
    </source>
</reference>
<dbReference type="InterPro" id="IPR039424">
    <property type="entry name" value="SBP_5"/>
</dbReference>
<accession>A0A932HYS2</accession>
<evidence type="ECO:0000256" key="3">
    <source>
        <dbReference type="ARBA" id="ARBA00022729"/>
    </source>
</evidence>
<keyword evidence="2" id="KW-0813">Transport</keyword>
<dbReference type="InterPro" id="IPR000914">
    <property type="entry name" value="SBP_5_dom"/>
</dbReference>
<evidence type="ECO:0000256" key="1">
    <source>
        <dbReference type="ARBA" id="ARBA00005695"/>
    </source>
</evidence>
<evidence type="ECO:0000256" key="4">
    <source>
        <dbReference type="SAM" id="SignalP"/>
    </source>
</evidence>
<keyword evidence="3 4" id="KW-0732">Signal</keyword>
<feature type="signal peptide" evidence="4">
    <location>
        <begin position="1"/>
        <end position="26"/>
    </location>
</feature>
<dbReference type="InterPro" id="IPR030678">
    <property type="entry name" value="Peptide/Ni-bd"/>
</dbReference>
<dbReference type="SUPFAM" id="SSF53850">
    <property type="entry name" value="Periplasmic binding protein-like II"/>
    <property type="match status" value="1"/>
</dbReference>
<dbReference type="PANTHER" id="PTHR30290">
    <property type="entry name" value="PERIPLASMIC BINDING COMPONENT OF ABC TRANSPORTER"/>
    <property type="match status" value="1"/>
</dbReference>
<dbReference type="Gene3D" id="3.40.190.10">
    <property type="entry name" value="Periplasmic binding protein-like II"/>
    <property type="match status" value="1"/>
</dbReference>
<organism evidence="6 7">
    <name type="scientific">Tectimicrobiota bacterium</name>
    <dbReference type="NCBI Taxonomy" id="2528274"/>
    <lineage>
        <taxon>Bacteria</taxon>
        <taxon>Pseudomonadati</taxon>
        <taxon>Nitrospinota/Tectimicrobiota group</taxon>
        <taxon>Candidatus Tectimicrobiota</taxon>
    </lineage>
</organism>
<dbReference type="GO" id="GO:0030288">
    <property type="term" value="C:outer membrane-bounded periplasmic space"/>
    <property type="evidence" value="ECO:0007669"/>
    <property type="project" value="UniProtKB-ARBA"/>
</dbReference>
<evidence type="ECO:0000313" key="7">
    <source>
        <dbReference type="Proteomes" id="UP000782312"/>
    </source>
</evidence>
<dbReference type="Pfam" id="PF00496">
    <property type="entry name" value="SBP_bac_5"/>
    <property type="match status" value="1"/>
</dbReference>
<feature type="domain" description="Solute-binding protein family 5" evidence="5">
    <location>
        <begin position="76"/>
        <end position="437"/>
    </location>
</feature>
<comment type="similarity">
    <text evidence="1">Belongs to the bacterial solute-binding protein 5 family.</text>
</comment>
<sequence>MPRTTRSIRSAARAFLAALLPAALLAAAPAEGARRFIIAFQGDAATLDPQGRNETTTISIQMHMFDTLVFRGIEGYEPGLATSWKAVSPTKWVIKLRQGVKFHDGSPFTAEVAKESLLRAQGKNFPKSQMKHFTKGIKSIRVADASTLEVDTGVPWPTLHEDLANIAIVPIDYIKKVGDAIFARKPVGTGPYKFVEWVKDDHIDLDAFPGYWGKQPTVKQVRIRPVPVDAARTAGLISGEIDVVWGVSPVDAKTLEKNPDVKVLRTITQRNIYLAFDHWRKEGGAFQKGGSRSPGLPAGAPNPFLKLKVRQAVAHAIDVPELIRSVMHGSGAPATHLAPPQAFGFNKKLSRLPYDPARAKKLLAEAGFPNGFQVRLDCSNDRYINDGPMCEAITGMLRKVGINATPSPRTKAVFFPALDNGDFSIYQAGWGTESVGPTFSAVFHTQDLKKGVGRINRGHYSNKEVDALIAQASSEMDDSKRQALWEKAWSISMGEIAVLPLYQQEAIIGVQKNVQLKPRFNEWILAQEITLAGRN</sequence>
<evidence type="ECO:0000259" key="5">
    <source>
        <dbReference type="Pfam" id="PF00496"/>
    </source>
</evidence>
<gene>
    <name evidence="6" type="ORF">HYZ11_04265</name>
</gene>
<dbReference type="GO" id="GO:1904680">
    <property type="term" value="F:peptide transmembrane transporter activity"/>
    <property type="evidence" value="ECO:0007669"/>
    <property type="project" value="TreeGrafter"/>
</dbReference>
<dbReference type="PIRSF" id="PIRSF002741">
    <property type="entry name" value="MppA"/>
    <property type="match status" value="1"/>
</dbReference>
<dbReference type="Proteomes" id="UP000782312">
    <property type="component" value="Unassembled WGS sequence"/>
</dbReference>
<dbReference type="AlphaFoldDB" id="A0A932HYS2"/>
<evidence type="ECO:0000256" key="2">
    <source>
        <dbReference type="ARBA" id="ARBA00022448"/>
    </source>
</evidence>
<dbReference type="PANTHER" id="PTHR30290:SF9">
    <property type="entry name" value="OLIGOPEPTIDE-BINDING PROTEIN APPA"/>
    <property type="match status" value="1"/>
</dbReference>
<dbReference type="CDD" id="cd08498">
    <property type="entry name" value="PBP2_NikA_DppA_OppA_like_2"/>
    <property type="match status" value="1"/>
</dbReference>
<proteinExistence type="inferred from homology"/>
<dbReference type="EMBL" id="JACPUR010000013">
    <property type="protein sequence ID" value="MBI3126800.1"/>
    <property type="molecule type" value="Genomic_DNA"/>
</dbReference>
<comment type="caution">
    <text evidence="6">The sequence shown here is derived from an EMBL/GenBank/DDBJ whole genome shotgun (WGS) entry which is preliminary data.</text>
</comment>
<protein>
    <submittedName>
        <fullName evidence="6">ABC transporter substrate-binding protein</fullName>
    </submittedName>
</protein>
<evidence type="ECO:0000313" key="6">
    <source>
        <dbReference type="EMBL" id="MBI3126800.1"/>
    </source>
</evidence>
<dbReference type="Gene3D" id="3.10.105.10">
    <property type="entry name" value="Dipeptide-binding Protein, Domain 3"/>
    <property type="match status" value="1"/>
</dbReference>
<feature type="chain" id="PRO_5037093923" evidence="4">
    <location>
        <begin position="27"/>
        <end position="535"/>
    </location>
</feature>
<dbReference type="GO" id="GO:0015833">
    <property type="term" value="P:peptide transport"/>
    <property type="evidence" value="ECO:0007669"/>
    <property type="project" value="TreeGrafter"/>
</dbReference>
<dbReference type="GO" id="GO:0043190">
    <property type="term" value="C:ATP-binding cassette (ABC) transporter complex"/>
    <property type="evidence" value="ECO:0007669"/>
    <property type="project" value="InterPro"/>
</dbReference>
<dbReference type="Gene3D" id="3.90.76.10">
    <property type="entry name" value="Dipeptide-binding Protein, Domain 1"/>
    <property type="match status" value="1"/>
</dbReference>